<reference evidence="4 5" key="1">
    <citation type="submission" date="2017-01" db="EMBL/GenBank/DDBJ databases">
        <title>Draft genome sequence of Diplodia seriata F98.1, a fungal species involved in grapevine trunk diseases.</title>
        <authorList>
            <person name="Robert-Siegwald G."/>
            <person name="Vallet J."/>
            <person name="Abou-Mansour E."/>
            <person name="Xu J."/>
            <person name="Rey P."/>
            <person name="Bertsch C."/>
            <person name="Rego C."/>
            <person name="Larignon P."/>
            <person name="Fontaine F."/>
            <person name="Lebrun M.-H."/>
        </authorList>
    </citation>
    <scope>NUCLEOTIDE SEQUENCE [LARGE SCALE GENOMIC DNA]</scope>
    <source>
        <strain evidence="4 5">F98.1</strain>
    </source>
</reference>
<evidence type="ECO:0000313" key="5">
    <source>
        <dbReference type="Proteomes" id="UP000190776"/>
    </source>
</evidence>
<comment type="caution">
    <text evidence="4">The sequence shown here is derived from an EMBL/GenBank/DDBJ whole genome shotgun (WGS) entry which is preliminary data.</text>
</comment>
<dbReference type="STRING" id="420778.A0A1S8BFI1"/>
<dbReference type="InterPro" id="IPR001005">
    <property type="entry name" value="SANT/Myb"/>
</dbReference>
<dbReference type="Proteomes" id="UP000190776">
    <property type="component" value="Unassembled WGS sequence"/>
</dbReference>
<dbReference type="OrthoDB" id="2143914at2759"/>
<dbReference type="AlphaFoldDB" id="A0A1S8BFI1"/>
<dbReference type="InterPro" id="IPR017930">
    <property type="entry name" value="Myb_dom"/>
</dbReference>
<evidence type="ECO:0000259" key="2">
    <source>
        <dbReference type="PROSITE" id="PS50090"/>
    </source>
</evidence>
<dbReference type="InterPro" id="IPR009057">
    <property type="entry name" value="Homeodomain-like_sf"/>
</dbReference>
<sequence length="220" mass="22730">MSASPSQLTVSGGPAGGHFNPASATTADPFSGTPYAVAPPVGGTSSASTTSPTSPTNPRKRRASGASAAQHHQIAPNATIAPSSVTAGAGGTSSAYGADPSGLGGGENEPQQPVQPPPPKKGRTNTPWTAAEEQRLKIMRDAGNSWSEIAKTFPTRTEGSVKKHWYKDMHYAEFAEDESAALLAAIKEYEASKWKVIGAKVGKPAKACEQYAKEHFGGKV</sequence>
<dbReference type="SMART" id="SM00717">
    <property type="entry name" value="SANT"/>
    <property type="match status" value="2"/>
</dbReference>
<accession>A0A1S8BFI1</accession>
<dbReference type="PROSITE" id="PS50090">
    <property type="entry name" value="MYB_LIKE"/>
    <property type="match status" value="1"/>
</dbReference>
<evidence type="ECO:0000313" key="4">
    <source>
        <dbReference type="EMBL" id="OMP86277.1"/>
    </source>
</evidence>
<feature type="domain" description="HTH myb-type" evidence="3">
    <location>
        <begin position="120"/>
        <end position="173"/>
    </location>
</feature>
<dbReference type="PROSITE" id="PS51294">
    <property type="entry name" value="HTH_MYB"/>
    <property type="match status" value="1"/>
</dbReference>
<dbReference type="Pfam" id="PF00249">
    <property type="entry name" value="Myb_DNA-binding"/>
    <property type="match status" value="1"/>
</dbReference>
<proteinExistence type="predicted"/>
<feature type="compositionally biased region" description="Low complexity" evidence="1">
    <location>
        <begin position="83"/>
        <end position="98"/>
    </location>
</feature>
<name>A0A1S8BFI1_9PEZI</name>
<feature type="compositionally biased region" description="Polar residues" evidence="1">
    <location>
        <begin position="1"/>
        <end position="10"/>
    </location>
</feature>
<dbReference type="SUPFAM" id="SSF46689">
    <property type="entry name" value="Homeodomain-like"/>
    <property type="match status" value="1"/>
</dbReference>
<feature type="compositionally biased region" description="Low complexity" evidence="1">
    <location>
        <begin position="39"/>
        <end position="57"/>
    </location>
</feature>
<organism evidence="4 5">
    <name type="scientific">Diplodia seriata</name>
    <dbReference type="NCBI Taxonomy" id="420778"/>
    <lineage>
        <taxon>Eukaryota</taxon>
        <taxon>Fungi</taxon>
        <taxon>Dikarya</taxon>
        <taxon>Ascomycota</taxon>
        <taxon>Pezizomycotina</taxon>
        <taxon>Dothideomycetes</taxon>
        <taxon>Dothideomycetes incertae sedis</taxon>
        <taxon>Botryosphaeriales</taxon>
        <taxon>Botryosphaeriaceae</taxon>
        <taxon>Diplodia</taxon>
    </lineage>
</organism>
<gene>
    <name evidence="4" type="ORF">BK809_0003447</name>
</gene>
<feature type="region of interest" description="Disordered" evidence="1">
    <location>
        <begin position="1"/>
        <end position="130"/>
    </location>
</feature>
<evidence type="ECO:0000259" key="3">
    <source>
        <dbReference type="PROSITE" id="PS51294"/>
    </source>
</evidence>
<dbReference type="EMBL" id="MSZU01000080">
    <property type="protein sequence ID" value="OMP86277.1"/>
    <property type="molecule type" value="Genomic_DNA"/>
</dbReference>
<feature type="domain" description="Myb-like" evidence="2">
    <location>
        <begin position="120"/>
        <end position="169"/>
    </location>
</feature>
<dbReference type="CDD" id="cd00167">
    <property type="entry name" value="SANT"/>
    <property type="match status" value="2"/>
</dbReference>
<protein>
    <submittedName>
        <fullName evidence="4">Myb-related protein B</fullName>
    </submittedName>
</protein>
<dbReference type="Gene3D" id="1.10.10.60">
    <property type="entry name" value="Homeodomain-like"/>
    <property type="match status" value="1"/>
</dbReference>
<evidence type="ECO:0000256" key="1">
    <source>
        <dbReference type="SAM" id="MobiDB-lite"/>
    </source>
</evidence>